<feature type="compositionally biased region" description="Low complexity" evidence="1">
    <location>
        <begin position="319"/>
        <end position="330"/>
    </location>
</feature>
<sequence>MRALALFLAGLHGALALPATPGDDAACTSDALFTSLSRDGRSFCSSVLEGRCHQETTPTQYATYEPTVISQHCKCIMTTDTCKERATPTSGLSSRGGAEVTSVTVTRGGSLVTVTLTQTLTPVMGGGGGSLVTVTLTQTRTPVTGGQSTTRPITSSDPTFGTTVTRGSTSGDSGPGEARSTTRPITSSDPTLGSTATSGSTSSDGGDGFPGRANPSASSSGSSGAGRGTSDAAGSSRGPDTGDMTRGGSTATTTDPGSGSSPMSGSPGQTGPSSPRQPGSSGSTGTGSLSSGTDSGRWNASSTALDSSSTRGSSGTAISGSPSPVQSSRSNNDDPKASTSGGAPGSPTTTTLGGPNTGAPPFSSETGSTSPAASRTDAGSGSGGSASSSGSSPGGSASASVVMPSSALPNMTASNKAGAAMTTTLPPAANTTSSTTGSEQTVPAANFTQVKRTGAISEATCYHLPQDPLHGRSRRAVLRNDELRAQNYTIPFPYIESVNFDDDGVDPLFLTLRDAARGTHYIDVSKRSQLSIVDSLGNAMTLDGRGVHFSTNSCRYDVSMTIDGLYGQLATLSGQVCSKGRLVLLEQLPERPDNAAFRQTVNLRDQCGNPVGRAVRKYPELKLGDSECSDVSVDGDDNKQGRWLFDCAFPGPESGAMRCQRAVATDIVKFLFVAPFGGSCPDLSTVITTLEASSQDFLTPASLRAELYDKGLDETQRGEADLAVVYYEQLWEILKQAFSKTRTQPPGLASAIEEYVDTYSSFGSFEGDVCRDLHAPDPPLNMSLRAGATWLPSVAVLSAPPPSPPPALNFIIQDQAKVACCSRGSVSNYGQATPGNASCAYPDSAMIADSGCVCGRTAAGASVAFEYSECDNFVARCATDADCATEGHPGFLCLTGSCCGGGVCIDPYECSRNGTGLLERLAV</sequence>
<evidence type="ECO:0000313" key="4">
    <source>
        <dbReference type="Proteomes" id="UP000557566"/>
    </source>
</evidence>
<name>A0A8H4PPJ6_9HYPO</name>
<keyword evidence="2" id="KW-0732">Signal</keyword>
<dbReference type="EMBL" id="JAAVMX010000005">
    <property type="protein sequence ID" value="KAF4508078.1"/>
    <property type="molecule type" value="Genomic_DNA"/>
</dbReference>
<accession>A0A8H4PPJ6</accession>
<proteinExistence type="predicted"/>
<evidence type="ECO:0000256" key="2">
    <source>
        <dbReference type="SAM" id="SignalP"/>
    </source>
</evidence>
<feature type="compositionally biased region" description="Low complexity" evidence="1">
    <location>
        <begin position="193"/>
        <end position="204"/>
    </location>
</feature>
<evidence type="ECO:0008006" key="5">
    <source>
        <dbReference type="Google" id="ProtNLM"/>
    </source>
</evidence>
<gene>
    <name evidence="3" type="ORF">G6O67_004506</name>
</gene>
<feature type="compositionally biased region" description="Low complexity" evidence="1">
    <location>
        <begin position="247"/>
        <end position="296"/>
    </location>
</feature>
<evidence type="ECO:0000256" key="1">
    <source>
        <dbReference type="SAM" id="MobiDB-lite"/>
    </source>
</evidence>
<organism evidence="3 4">
    <name type="scientific">Ophiocordyceps sinensis</name>
    <dbReference type="NCBI Taxonomy" id="72228"/>
    <lineage>
        <taxon>Eukaryota</taxon>
        <taxon>Fungi</taxon>
        <taxon>Dikarya</taxon>
        <taxon>Ascomycota</taxon>
        <taxon>Pezizomycotina</taxon>
        <taxon>Sordariomycetes</taxon>
        <taxon>Hypocreomycetidae</taxon>
        <taxon>Hypocreales</taxon>
        <taxon>Ophiocordycipitaceae</taxon>
        <taxon>Ophiocordyceps</taxon>
    </lineage>
</organism>
<feature type="compositionally biased region" description="Polar residues" evidence="1">
    <location>
        <begin position="179"/>
        <end position="192"/>
    </location>
</feature>
<feature type="compositionally biased region" description="Polar residues" evidence="1">
    <location>
        <begin position="145"/>
        <end position="172"/>
    </location>
</feature>
<protein>
    <recommendedName>
        <fullName evidence="5">Nuclear condensin complex subunit Smc4</fullName>
    </recommendedName>
</protein>
<feature type="compositionally biased region" description="Polar residues" evidence="1">
    <location>
        <begin position="298"/>
        <end position="318"/>
    </location>
</feature>
<feature type="chain" id="PRO_5034210391" description="Nuclear condensin complex subunit Smc4" evidence="2">
    <location>
        <begin position="17"/>
        <end position="923"/>
    </location>
</feature>
<evidence type="ECO:0000313" key="3">
    <source>
        <dbReference type="EMBL" id="KAF4508078.1"/>
    </source>
</evidence>
<dbReference type="OrthoDB" id="5394947at2759"/>
<feature type="compositionally biased region" description="Low complexity" evidence="1">
    <location>
        <begin position="211"/>
        <end position="238"/>
    </location>
</feature>
<keyword evidence="4" id="KW-1185">Reference proteome</keyword>
<reference evidence="3 4" key="1">
    <citation type="journal article" date="2020" name="Genome Biol. Evol.">
        <title>A new high-quality draft genome assembly of the Chinese cordyceps Ophiocordyceps sinensis.</title>
        <authorList>
            <person name="Shu R."/>
            <person name="Zhang J."/>
            <person name="Meng Q."/>
            <person name="Zhang H."/>
            <person name="Zhou G."/>
            <person name="Li M."/>
            <person name="Wu P."/>
            <person name="Zhao Y."/>
            <person name="Chen C."/>
            <person name="Qin Q."/>
        </authorList>
    </citation>
    <scope>NUCLEOTIDE SEQUENCE [LARGE SCALE GENOMIC DNA]</scope>
    <source>
        <strain evidence="3 4">IOZ07</strain>
    </source>
</reference>
<feature type="compositionally biased region" description="Low complexity" evidence="1">
    <location>
        <begin position="385"/>
        <end position="402"/>
    </location>
</feature>
<feature type="signal peptide" evidence="2">
    <location>
        <begin position="1"/>
        <end position="16"/>
    </location>
</feature>
<feature type="region of interest" description="Disordered" evidence="1">
    <location>
        <begin position="138"/>
        <end position="402"/>
    </location>
</feature>
<dbReference type="Proteomes" id="UP000557566">
    <property type="component" value="Unassembled WGS sequence"/>
</dbReference>
<feature type="compositionally biased region" description="Low complexity" evidence="1">
    <location>
        <begin position="337"/>
        <end position="361"/>
    </location>
</feature>
<dbReference type="AlphaFoldDB" id="A0A8H4PPJ6"/>
<feature type="compositionally biased region" description="Polar residues" evidence="1">
    <location>
        <begin position="363"/>
        <end position="373"/>
    </location>
</feature>
<comment type="caution">
    <text evidence="3">The sequence shown here is derived from an EMBL/GenBank/DDBJ whole genome shotgun (WGS) entry which is preliminary data.</text>
</comment>